<sequence>MQRLPFPKSPPGSSSSPSSSPVTSMMRRKPTIPTVGAVTCRTPTLKKMFVCSSGMSDFDEDDEVFETDSEDSCHFSPLLKRPMQRLGVKVELMRVLGASQYFGISIENRALSF</sequence>
<name>A0AAE0Y250_9GAST</name>
<protein>
    <submittedName>
        <fullName evidence="2">Uncharacterized protein</fullName>
    </submittedName>
</protein>
<gene>
    <name evidence="2" type="ORF">RRG08_022066</name>
</gene>
<keyword evidence="3" id="KW-1185">Reference proteome</keyword>
<proteinExistence type="predicted"/>
<evidence type="ECO:0000313" key="3">
    <source>
        <dbReference type="Proteomes" id="UP001283361"/>
    </source>
</evidence>
<dbReference type="Proteomes" id="UP001283361">
    <property type="component" value="Unassembled WGS sequence"/>
</dbReference>
<dbReference type="EMBL" id="JAWDGP010007114">
    <property type="protein sequence ID" value="KAK3729753.1"/>
    <property type="molecule type" value="Genomic_DNA"/>
</dbReference>
<feature type="region of interest" description="Disordered" evidence="1">
    <location>
        <begin position="1"/>
        <end position="31"/>
    </location>
</feature>
<evidence type="ECO:0000313" key="2">
    <source>
        <dbReference type="EMBL" id="KAK3729753.1"/>
    </source>
</evidence>
<accession>A0AAE0Y250</accession>
<reference evidence="2" key="1">
    <citation type="journal article" date="2023" name="G3 (Bethesda)">
        <title>A reference genome for the long-term kleptoplast-retaining sea slug Elysia crispata morphotype clarki.</title>
        <authorList>
            <person name="Eastman K.E."/>
            <person name="Pendleton A.L."/>
            <person name="Shaikh M.A."/>
            <person name="Suttiyut T."/>
            <person name="Ogas R."/>
            <person name="Tomko P."/>
            <person name="Gavelis G."/>
            <person name="Widhalm J.R."/>
            <person name="Wisecaver J.H."/>
        </authorList>
    </citation>
    <scope>NUCLEOTIDE SEQUENCE</scope>
    <source>
        <strain evidence="2">ECLA1</strain>
    </source>
</reference>
<evidence type="ECO:0000256" key="1">
    <source>
        <dbReference type="SAM" id="MobiDB-lite"/>
    </source>
</evidence>
<comment type="caution">
    <text evidence="2">The sequence shown here is derived from an EMBL/GenBank/DDBJ whole genome shotgun (WGS) entry which is preliminary data.</text>
</comment>
<organism evidence="2 3">
    <name type="scientific">Elysia crispata</name>
    <name type="common">lettuce slug</name>
    <dbReference type="NCBI Taxonomy" id="231223"/>
    <lineage>
        <taxon>Eukaryota</taxon>
        <taxon>Metazoa</taxon>
        <taxon>Spiralia</taxon>
        <taxon>Lophotrochozoa</taxon>
        <taxon>Mollusca</taxon>
        <taxon>Gastropoda</taxon>
        <taxon>Heterobranchia</taxon>
        <taxon>Euthyneura</taxon>
        <taxon>Panpulmonata</taxon>
        <taxon>Sacoglossa</taxon>
        <taxon>Placobranchoidea</taxon>
        <taxon>Plakobranchidae</taxon>
        <taxon>Elysia</taxon>
    </lineage>
</organism>
<dbReference type="AlphaFoldDB" id="A0AAE0Y250"/>
<feature type="compositionally biased region" description="Low complexity" evidence="1">
    <location>
        <begin position="11"/>
        <end position="24"/>
    </location>
</feature>